<accession>A0A7C8VP69</accession>
<sequence length="453" mass="53199">MKQDTGPNTTSKLAAQRLTETHEMDTLDSKCYFAKLPVELKTEILSYFPRWQLLKISTTCKDFRSICLRHCIKEVHIRTSNRGGCLKLLERYPDIRLAVRYLKIDIFKSGKDKWATPKLWDPIGYYGTDDEDSDDLTLEDGTVTKIRSEGTEITFEGRRVELKRPPNPFNHRKVLGAISKGFFDNVTRINIEYHAKDIKSFREFVNRLSKFQPTTLRILNIRSFELVTHEAVWMKPEDRGEIRFPKGLDYISYHPKSYIARFRALDLLKASFNTLTSLEIPAWHSLGHKNIPGLVCPTLRVLRLERHPLDSPVAETFSKFFPNVEELFLLEVQMPNALELEYAYTFQRDGEWSAMKKLRKVQMEAYEIFEEDLSYCVEAAKDSTRALIERWYADGLKDLELLKLCVYDWDKCFELHLTYKVKQREPGIEVEDLDEVIHNVYRNMDWFLNPDQI</sequence>
<dbReference type="Pfam" id="PF00646">
    <property type="entry name" value="F-box"/>
    <property type="match status" value="1"/>
</dbReference>
<feature type="domain" description="F-box" evidence="1">
    <location>
        <begin position="30"/>
        <end position="66"/>
    </location>
</feature>
<evidence type="ECO:0000259" key="1">
    <source>
        <dbReference type="PROSITE" id="PS50181"/>
    </source>
</evidence>
<dbReference type="SUPFAM" id="SSF81383">
    <property type="entry name" value="F-box domain"/>
    <property type="match status" value="1"/>
</dbReference>
<organism evidence="2 3">
    <name type="scientific">Orbilia oligospora</name>
    <name type="common">Nematode-trapping fungus</name>
    <name type="synonym">Arthrobotrys oligospora</name>
    <dbReference type="NCBI Taxonomy" id="2813651"/>
    <lineage>
        <taxon>Eukaryota</taxon>
        <taxon>Fungi</taxon>
        <taxon>Dikarya</taxon>
        <taxon>Ascomycota</taxon>
        <taxon>Pezizomycotina</taxon>
        <taxon>Orbiliomycetes</taxon>
        <taxon>Orbiliales</taxon>
        <taxon>Orbiliaceae</taxon>
        <taxon>Orbilia</taxon>
    </lineage>
</organism>
<dbReference type="InterPro" id="IPR001810">
    <property type="entry name" value="F-box_dom"/>
</dbReference>
<dbReference type="InterPro" id="IPR036047">
    <property type="entry name" value="F-box-like_dom_sf"/>
</dbReference>
<dbReference type="SMART" id="SM00256">
    <property type="entry name" value="FBOX"/>
    <property type="match status" value="1"/>
</dbReference>
<evidence type="ECO:0000313" key="3">
    <source>
        <dbReference type="Proteomes" id="UP000474640"/>
    </source>
</evidence>
<dbReference type="AlphaFoldDB" id="A0A7C8VP69"/>
<reference evidence="2 3" key="1">
    <citation type="submission" date="2020-01" db="EMBL/GenBank/DDBJ databases">
        <authorList>
            <person name="Palmer J.M."/>
        </authorList>
    </citation>
    <scope>NUCLEOTIDE SEQUENCE [LARGE SCALE GENOMIC DNA]</scope>
    <source>
        <strain evidence="2 3">TWF970</strain>
    </source>
</reference>
<dbReference type="Proteomes" id="UP000474640">
    <property type="component" value="Unassembled WGS sequence"/>
</dbReference>
<dbReference type="OrthoDB" id="10430543at2759"/>
<dbReference type="PROSITE" id="PS50181">
    <property type="entry name" value="FBOX"/>
    <property type="match status" value="1"/>
</dbReference>
<dbReference type="Gene3D" id="1.20.1280.50">
    <property type="match status" value="1"/>
</dbReference>
<gene>
    <name evidence="2" type="ORF">TWF970_004191</name>
</gene>
<evidence type="ECO:0000313" key="2">
    <source>
        <dbReference type="EMBL" id="KAF3279082.1"/>
    </source>
</evidence>
<dbReference type="EMBL" id="JAABOJ010000022">
    <property type="protein sequence ID" value="KAF3279082.1"/>
    <property type="molecule type" value="Genomic_DNA"/>
</dbReference>
<dbReference type="CDD" id="cd09917">
    <property type="entry name" value="F-box_SF"/>
    <property type="match status" value="1"/>
</dbReference>
<name>A0A7C8VP69_ORBOL</name>
<comment type="caution">
    <text evidence="2">The sequence shown here is derived from an EMBL/GenBank/DDBJ whole genome shotgun (WGS) entry which is preliminary data.</text>
</comment>
<proteinExistence type="predicted"/>
<protein>
    <recommendedName>
        <fullName evidence="1">F-box domain-containing protein</fullName>
    </recommendedName>
</protein>